<protein>
    <recommendedName>
        <fullName evidence="3">HTH tetR-type domain-containing protein</fullName>
    </recommendedName>
</protein>
<dbReference type="PANTHER" id="PTHR43479">
    <property type="entry name" value="ACREF/ENVCD OPERON REPRESSOR-RELATED"/>
    <property type="match status" value="1"/>
</dbReference>
<evidence type="ECO:0000256" key="1">
    <source>
        <dbReference type="ARBA" id="ARBA00023125"/>
    </source>
</evidence>
<feature type="DNA-binding region" description="H-T-H motif" evidence="2">
    <location>
        <begin position="25"/>
        <end position="44"/>
    </location>
</feature>
<dbReference type="EMBL" id="LILB01000008">
    <property type="protein sequence ID" value="KOO47826.1"/>
    <property type="molecule type" value="Genomic_DNA"/>
</dbReference>
<dbReference type="AlphaFoldDB" id="A0A0M0L9R1"/>
<dbReference type="GO" id="GO:0003677">
    <property type="term" value="F:DNA binding"/>
    <property type="evidence" value="ECO:0007669"/>
    <property type="project" value="UniProtKB-UniRule"/>
</dbReference>
<dbReference type="InterPro" id="IPR023772">
    <property type="entry name" value="DNA-bd_HTH_TetR-type_CS"/>
</dbReference>
<evidence type="ECO:0000313" key="4">
    <source>
        <dbReference type="EMBL" id="KOO47826.1"/>
    </source>
</evidence>
<accession>A0A0M0L9R1</accession>
<dbReference type="InterPro" id="IPR050624">
    <property type="entry name" value="HTH-type_Tx_Regulator"/>
</dbReference>
<dbReference type="PROSITE" id="PS01081">
    <property type="entry name" value="HTH_TETR_1"/>
    <property type="match status" value="1"/>
</dbReference>
<dbReference type="RefSeq" id="WP_053418699.1">
    <property type="nucleotide sequence ID" value="NZ_LILB01000008.1"/>
</dbReference>
<gene>
    <name evidence="4" type="ORF">AMD00_19520</name>
</gene>
<dbReference type="PATRIC" id="fig|263475.3.peg.2756"/>
<evidence type="ECO:0000256" key="2">
    <source>
        <dbReference type="PROSITE-ProRule" id="PRU00335"/>
    </source>
</evidence>
<dbReference type="PROSITE" id="PS50977">
    <property type="entry name" value="HTH_TETR_2"/>
    <property type="match status" value="1"/>
</dbReference>
<organism evidence="4 5">
    <name type="scientific">Viridibacillus arvi</name>
    <dbReference type="NCBI Taxonomy" id="263475"/>
    <lineage>
        <taxon>Bacteria</taxon>
        <taxon>Bacillati</taxon>
        <taxon>Bacillota</taxon>
        <taxon>Bacilli</taxon>
        <taxon>Bacillales</taxon>
        <taxon>Caryophanaceae</taxon>
        <taxon>Viridibacillus</taxon>
    </lineage>
</organism>
<feature type="domain" description="HTH tetR-type" evidence="3">
    <location>
        <begin position="2"/>
        <end position="62"/>
    </location>
</feature>
<evidence type="ECO:0000313" key="5">
    <source>
        <dbReference type="Proteomes" id="UP000036867"/>
    </source>
</evidence>
<name>A0A0M0L9R1_9BACL</name>
<dbReference type="Proteomes" id="UP000036867">
    <property type="component" value="Unassembled WGS sequence"/>
</dbReference>
<dbReference type="Pfam" id="PF00440">
    <property type="entry name" value="TetR_N"/>
    <property type="match status" value="1"/>
</dbReference>
<reference evidence="5" key="1">
    <citation type="submission" date="2015-08" db="EMBL/GenBank/DDBJ databases">
        <title>Fjat-10028 dsm 16317.</title>
        <authorList>
            <person name="Liu B."/>
            <person name="Wang J."/>
            <person name="Zhu Y."/>
            <person name="Liu G."/>
            <person name="Chen Q."/>
            <person name="Chen Z."/>
            <person name="Lan J."/>
            <person name="Che J."/>
            <person name="Ge C."/>
            <person name="Shi H."/>
            <person name="Pan Z."/>
            <person name="Liu X."/>
        </authorList>
    </citation>
    <scope>NUCLEOTIDE SEQUENCE [LARGE SCALE GENOMIC DNA]</scope>
    <source>
        <strain evidence="5">DSM 16317</strain>
    </source>
</reference>
<dbReference type="SUPFAM" id="SSF46689">
    <property type="entry name" value="Homeodomain-like"/>
    <property type="match status" value="1"/>
</dbReference>
<dbReference type="PANTHER" id="PTHR43479:SF22">
    <property type="entry name" value="TRANSCRIPTIONAL REGULATOR, TETR FAMILY"/>
    <property type="match status" value="1"/>
</dbReference>
<keyword evidence="5" id="KW-1185">Reference proteome</keyword>
<dbReference type="InterPro" id="IPR009057">
    <property type="entry name" value="Homeodomain-like_sf"/>
</dbReference>
<dbReference type="Gene3D" id="1.10.357.10">
    <property type="entry name" value="Tetracycline Repressor, domain 2"/>
    <property type="match status" value="1"/>
</dbReference>
<comment type="caution">
    <text evidence="4">The sequence shown here is derived from an EMBL/GenBank/DDBJ whole genome shotgun (WGS) entry which is preliminary data.</text>
</comment>
<proteinExistence type="predicted"/>
<dbReference type="InterPro" id="IPR001647">
    <property type="entry name" value="HTH_TetR"/>
</dbReference>
<sequence>MNNRKRQVIVASQKLFVEKGFQNTSIQDILDESHISKGTFYNYFASKNECLIAIIAKGREEADVRKHEMLIGQDPKDKNILAKQIAVLMQINRDQNLIPIFESIFHSGDPELKEVVMRFHLNELNWLAKRIVDIYGEESKPHCYDAAILTFGMIQHMLHIWKITREDSLDPVLIVKYVIQQLDAILPAQIEKGEHFLGCDLAKYLHENFKHKYVTKEYLVEQLNGFSEGLIEDDLQAGKEYTACLIKSLREETIPYYIIEAIVLPFNTSFKGTKHAAEAQEIANLIWLFIKQNNNLNILNSN</sequence>
<dbReference type="OrthoDB" id="9812993at2"/>
<dbReference type="GeneID" id="301138288"/>
<evidence type="ECO:0000259" key="3">
    <source>
        <dbReference type="PROSITE" id="PS50977"/>
    </source>
</evidence>
<dbReference type="PRINTS" id="PR00455">
    <property type="entry name" value="HTHTETR"/>
</dbReference>
<dbReference type="STRING" id="263475.AMD00_19520"/>
<keyword evidence="1 2" id="KW-0238">DNA-binding</keyword>